<reference evidence="2" key="1">
    <citation type="submission" date="2022-11" db="UniProtKB">
        <authorList>
            <consortium name="WormBaseParasite"/>
        </authorList>
    </citation>
    <scope>IDENTIFICATION</scope>
</reference>
<dbReference type="AlphaFoldDB" id="A0A915I1R4"/>
<dbReference type="Proteomes" id="UP000887565">
    <property type="component" value="Unplaced"/>
</dbReference>
<evidence type="ECO:0000313" key="2">
    <source>
        <dbReference type="WBParaSite" id="nRc.2.0.1.t07765-RA"/>
    </source>
</evidence>
<organism evidence="1 2">
    <name type="scientific">Romanomermis culicivorax</name>
    <name type="common">Nematode worm</name>
    <dbReference type="NCBI Taxonomy" id="13658"/>
    <lineage>
        <taxon>Eukaryota</taxon>
        <taxon>Metazoa</taxon>
        <taxon>Ecdysozoa</taxon>
        <taxon>Nematoda</taxon>
        <taxon>Enoplea</taxon>
        <taxon>Dorylaimia</taxon>
        <taxon>Mermithida</taxon>
        <taxon>Mermithoidea</taxon>
        <taxon>Mermithidae</taxon>
        <taxon>Romanomermis</taxon>
    </lineage>
</organism>
<dbReference type="WBParaSite" id="nRc.2.0.1.t07765-RA">
    <property type="protein sequence ID" value="nRc.2.0.1.t07765-RA"/>
    <property type="gene ID" value="nRc.2.0.1.g07765"/>
</dbReference>
<keyword evidence="1" id="KW-1185">Reference proteome</keyword>
<evidence type="ECO:0000313" key="1">
    <source>
        <dbReference type="Proteomes" id="UP000887565"/>
    </source>
</evidence>
<sequence>MTTKGDHYSGARSIRVSHTRRCTNRITVGAPELFRTACRAARLQSALRAGMLIIVHNPLRRD</sequence>
<accession>A0A915I1R4</accession>
<protein>
    <submittedName>
        <fullName evidence="2">Uncharacterized protein</fullName>
    </submittedName>
</protein>
<name>A0A915I1R4_ROMCU</name>
<proteinExistence type="predicted"/>